<dbReference type="PROSITE" id="PS51030">
    <property type="entry name" value="NUCLEAR_REC_DBD_2"/>
    <property type="match status" value="1"/>
</dbReference>
<feature type="compositionally biased region" description="Low complexity" evidence="9">
    <location>
        <begin position="237"/>
        <end position="269"/>
    </location>
</feature>
<evidence type="ECO:0000256" key="8">
    <source>
        <dbReference type="ARBA" id="ARBA00023242"/>
    </source>
</evidence>
<keyword evidence="2" id="KW-0863">Zinc-finger</keyword>
<dbReference type="AlphaFoldDB" id="A0A5N5T8J6"/>
<dbReference type="InterPro" id="IPR050200">
    <property type="entry name" value="Nuclear_hormone_rcpt_NR3"/>
</dbReference>
<feature type="region of interest" description="Disordered" evidence="9">
    <location>
        <begin position="229"/>
        <end position="293"/>
    </location>
</feature>
<dbReference type="PANTHER" id="PTHR48092">
    <property type="entry name" value="KNIRPS-RELATED PROTEIN-RELATED"/>
    <property type="match status" value="1"/>
</dbReference>
<feature type="compositionally biased region" description="Low complexity" evidence="9">
    <location>
        <begin position="144"/>
        <end position="157"/>
    </location>
</feature>
<evidence type="ECO:0000313" key="11">
    <source>
        <dbReference type="EMBL" id="KAB7501385.1"/>
    </source>
</evidence>
<evidence type="ECO:0000256" key="6">
    <source>
        <dbReference type="ARBA" id="ARBA00023163"/>
    </source>
</evidence>
<evidence type="ECO:0000256" key="3">
    <source>
        <dbReference type="ARBA" id="ARBA00022833"/>
    </source>
</evidence>
<proteinExistence type="predicted"/>
<evidence type="ECO:0000256" key="7">
    <source>
        <dbReference type="ARBA" id="ARBA00023170"/>
    </source>
</evidence>
<reference evidence="11 12" key="1">
    <citation type="journal article" date="2019" name="PLoS Biol.">
        <title>Sex chromosomes control vertical transmission of feminizing Wolbachia symbionts in an isopod.</title>
        <authorList>
            <person name="Becking T."/>
            <person name="Chebbi M.A."/>
            <person name="Giraud I."/>
            <person name="Moumen B."/>
            <person name="Laverre T."/>
            <person name="Caubet Y."/>
            <person name="Peccoud J."/>
            <person name="Gilbert C."/>
            <person name="Cordaux R."/>
        </authorList>
    </citation>
    <scope>NUCLEOTIDE SEQUENCE [LARGE SCALE GENOMIC DNA]</scope>
    <source>
        <strain evidence="11">ANa2</strain>
        <tissue evidence="11">Whole body excluding digestive tract and cuticle</tissue>
    </source>
</reference>
<evidence type="ECO:0000259" key="10">
    <source>
        <dbReference type="PROSITE" id="PS51030"/>
    </source>
</evidence>
<keyword evidence="3" id="KW-0862">Zinc</keyword>
<organism evidence="11 12">
    <name type="scientific">Armadillidium nasatum</name>
    <dbReference type="NCBI Taxonomy" id="96803"/>
    <lineage>
        <taxon>Eukaryota</taxon>
        <taxon>Metazoa</taxon>
        <taxon>Ecdysozoa</taxon>
        <taxon>Arthropoda</taxon>
        <taxon>Crustacea</taxon>
        <taxon>Multicrustacea</taxon>
        <taxon>Malacostraca</taxon>
        <taxon>Eumalacostraca</taxon>
        <taxon>Peracarida</taxon>
        <taxon>Isopoda</taxon>
        <taxon>Oniscidea</taxon>
        <taxon>Crinocheta</taxon>
        <taxon>Armadillidiidae</taxon>
        <taxon>Armadillidium</taxon>
    </lineage>
</organism>
<keyword evidence="1" id="KW-0479">Metal-binding</keyword>
<keyword evidence="4" id="KW-0805">Transcription regulation</keyword>
<dbReference type="PROSITE" id="PS00031">
    <property type="entry name" value="NUCLEAR_REC_DBD_1"/>
    <property type="match status" value="1"/>
</dbReference>
<evidence type="ECO:0000256" key="5">
    <source>
        <dbReference type="ARBA" id="ARBA00023125"/>
    </source>
</evidence>
<dbReference type="GO" id="GO:0043565">
    <property type="term" value="F:sequence-specific DNA binding"/>
    <property type="evidence" value="ECO:0007669"/>
    <property type="project" value="InterPro"/>
</dbReference>
<evidence type="ECO:0000256" key="2">
    <source>
        <dbReference type="ARBA" id="ARBA00022771"/>
    </source>
</evidence>
<dbReference type="InterPro" id="IPR001628">
    <property type="entry name" value="Znf_hrmn_rcpt"/>
</dbReference>
<dbReference type="Proteomes" id="UP000326759">
    <property type="component" value="Unassembled WGS sequence"/>
</dbReference>
<dbReference type="SMART" id="SM00399">
    <property type="entry name" value="ZnF_C4"/>
    <property type="match status" value="1"/>
</dbReference>
<sequence>MNQLCRVCGEPAAGFHFGAFTCEGCKSFFGRTYNNLSQIHECKNGGSCVINKQNRTSCKACRLKKCVFVGMSKSGSRYGRRSNWFKIHCLLQEQAAQVSKSFENAGGTQRSLDGSPTPVTSLSPSQLPSLSPGRTEDETKVDGSSLSSPESVISESSVDIHRRHHINGALISQRDNVGKEGLPGSDFVANLGLYSLHPGLSLLHASHFYSRLYPPVLYPALTQPHILATPPTPTPSLPLTNSPPHSLTSPRYNVSISRPSSSSSESSSRAPPPSPPCSIQTTASSPNLLFPHR</sequence>
<accession>A0A5N5T8J6</accession>
<keyword evidence="7" id="KW-0675">Receptor</keyword>
<evidence type="ECO:0000313" key="12">
    <source>
        <dbReference type="Proteomes" id="UP000326759"/>
    </source>
</evidence>
<dbReference type="Gene3D" id="3.30.50.10">
    <property type="entry name" value="Erythroid Transcription Factor GATA-1, subunit A"/>
    <property type="match status" value="1"/>
</dbReference>
<feature type="compositionally biased region" description="Low complexity" evidence="9">
    <location>
        <begin position="115"/>
        <end position="132"/>
    </location>
</feature>
<dbReference type="EMBL" id="SEYY01010831">
    <property type="protein sequence ID" value="KAB7501385.1"/>
    <property type="molecule type" value="Genomic_DNA"/>
</dbReference>
<dbReference type="SUPFAM" id="SSF57716">
    <property type="entry name" value="Glucocorticoid receptor-like (DNA-binding domain)"/>
    <property type="match status" value="1"/>
</dbReference>
<feature type="domain" description="Nuclear receptor" evidence="10">
    <location>
        <begin position="2"/>
        <end position="78"/>
    </location>
</feature>
<comment type="caution">
    <text evidence="11">The sequence shown here is derived from an EMBL/GenBank/DDBJ whole genome shotgun (WGS) entry which is preliminary data.</text>
</comment>
<dbReference type="GO" id="GO:0008270">
    <property type="term" value="F:zinc ion binding"/>
    <property type="evidence" value="ECO:0007669"/>
    <property type="project" value="UniProtKB-KW"/>
</dbReference>
<evidence type="ECO:0000256" key="9">
    <source>
        <dbReference type="SAM" id="MobiDB-lite"/>
    </source>
</evidence>
<keyword evidence="8" id="KW-0539">Nucleus</keyword>
<gene>
    <name evidence="11" type="primary">eg</name>
    <name evidence="11" type="ORF">Anas_12062</name>
</gene>
<name>A0A5N5T8J6_9CRUS</name>
<dbReference type="OrthoDB" id="5850793at2759"/>
<feature type="region of interest" description="Disordered" evidence="9">
    <location>
        <begin position="102"/>
        <end position="158"/>
    </location>
</feature>
<dbReference type="GO" id="GO:0003700">
    <property type="term" value="F:DNA-binding transcription factor activity"/>
    <property type="evidence" value="ECO:0007669"/>
    <property type="project" value="InterPro"/>
</dbReference>
<dbReference type="InterPro" id="IPR013088">
    <property type="entry name" value="Znf_NHR/GATA"/>
</dbReference>
<keyword evidence="6" id="KW-0804">Transcription</keyword>
<dbReference type="Pfam" id="PF00105">
    <property type="entry name" value="zf-C4"/>
    <property type="match status" value="1"/>
</dbReference>
<dbReference type="PRINTS" id="PR00047">
    <property type="entry name" value="STROIDFINGER"/>
</dbReference>
<evidence type="ECO:0000256" key="4">
    <source>
        <dbReference type="ARBA" id="ARBA00023015"/>
    </source>
</evidence>
<feature type="compositionally biased region" description="Polar residues" evidence="9">
    <location>
        <begin position="102"/>
        <end position="114"/>
    </location>
</feature>
<keyword evidence="12" id="KW-1185">Reference proteome</keyword>
<evidence type="ECO:0000256" key="1">
    <source>
        <dbReference type="ARBA" id="ARBA00022723"/>
    </source>
</evidence>
<protein>
    <submittedName>
        <fullName evidence="11">Protein embryonic gonad</fullName>
    </submittedName>
</protein>
<keyword evidence="5" id="KW-0238">DNA-binding</keyword>